<dbReference type="SUPFAM" id="SSF48452">
    <property type="entry name" value="TPR-like"/>
    <property type="match status" value="1"/>
</dbReference>
<feature type="region of interest" description="Disordered" evidence="5">
    <location>
        <begin position="345"/>
        <end position="405"/>
    </location>
</feature>
<evidence type="ECO:0000256" key="2">
    <source>
        <dbReference type="ARBA" id="ARBA00022692"/>
    </source>
</evidence>
<feature type="transmembrane region" description="Helical" evidence="6">
    <location>
        <begin position="97"/>
        <end position="126"/>
    </location>
</feature>
<keyword evidence="2 6" id="KW-0812">Transmembrane</keyword>
<protein>
    <recommendedName>
        <fullName evidence="7">G-protein coupled receptors family 2 profile 2 domain-containing protein</fullName>
    </recommendedName>
</protein>
<dbReference type="Proteomes" id="UP000759131">
    <property type="component" value="Unassembled WGS sequence"/>
</dbReference>
<dbReference type="InterPro" id="IPR000832">
    <property type="entry name" value="GPCR_2_secretin-like"/>
</dbReference>
<name>A0A7R9KT03_9ACAR</name>
<accession>A0A7R9KT03</accession>
<dbReference type="PROSITE" id="PS50261">
    <property type="entry name" value="G_PROTEIN_RECEP_F2_4"/>
    <property type="match status" value="1"/>
</dbReference>
<evidence type="ECO:0000256" key="1">
    <source>
        <dbReference type="ARBA" id="ARBA00004141"/>
    </source>
</evidence>
<feature type="compositionally biased region" description="Polar residues" evidence="5">
    <location>
        <begin position="345"/>
        <end position="358"/>
    </location>
</feature>
<feature type="transmembrane region" description="Helical" evidence="6">
    <location>
        <begin position="191"/>
        <end position="215"/>
    </location>
</feature>
<dbReference type="GO" id="GO:0004930">
    <property type="term" value="F:G protein-coupled receptor activity"/>
    <property type="evidence" value="ECO:0007669"/>
    <property type="project" value="InterPro"/>
</dbReference>
<dbReference type="OrthoDB" id="6437426at2759"/>
<evidence type="ECO:0000259" key="7">
    <source>
        <dbReference type="PROSITE" id="PS50261"/>
    </source>
</evidence>
<evidence type="ECO:0000256" key="4">
    <source>
        <dbReference type="ARBA" id="ARBA00023136"/>
    </source>
</evidence>
<feature type="domain" description="G-protein coupled receptors family 2 profile 2" evidence="7">
    <location>
        <begin position="78"/>
        <end position="307"/>
    </location>
</feature>
<dbReference type="InterPro" id="IPR011990">
    <property type="entry name" value="TPR-like_helical_dom_sf"/>
</dbReference>
<dbReference type="Gene3D" id="1.25.40.10">
    <property type="entry name" value="Tetratricopeptide repeat domain"/>
    <property type="match status" value="1"/>
</dbReference>
<evidence type="ECO:0000256" key="3">
    <source>
        <dbReference type="ARBA" id="ARBA00022989"/>
    </source>
</evidence>
<dbReference type="Gene3D" id="1.20.1070.10">
    <property type="entry name" value="Rhodopsin 7-helix transmembrane proteins"/>
    <property type="match status" value="1"/>
</dbReference>
<dbReference type="EMBL" id="CAJPIZ010004902">
    <property type="protein sequence ID" value="CAG2108057.1"/>
    <property type="molecule type" value="Genomic_DNA"/>
</dbReference>
<reference evidence="8" key="1">
    <citation type="submission" date="2020-11" db="EMBL/GenBank/DDBJ databases">
        <authorList>
            <person name="Tran Van P."/>
        </authorList>
    </citation>
    <scope>NUCLEOTIDE SEQUENCE</scope>
</reference>
<dbReference type="PANTHER" id="PTHR12011:SF471">
    <property type="entry name" value="G-PROTEIN COUPLED RECEPTORS FAMILY 2 PROFILE 2 DOMAIN-CONTAINING PROTEIN"/>
    <property type="match status" value="1"/>
</dbReference>
<keyword evidence="4 6" id="KW-0472">Membrane</keyword>
<feature type="transmembrane region" description="Helical" evidence="6">
    <location>
        <begin position="283"/>
        <end position="306"/>
    </location>
</feature>
<dbReference type="InterPro" id="IPR003107">
    <property type="entry name" value="HAT"/>
</dbReference>
<keyword evidence="3 6" id="KW-1133">Transmembrane helix</keyword>
<feature type="compositionally biased region" description="Polar residues" evidence="5">
    <location>
        <begin position="385"/>
        <end position="405"/>
    </location>
</feature>
<comment type="subcellular location">
    <subcellularLocation>
        <location evidence="1">Membrane</location>
        <topology evidence="1">Multi-pass membrane protein</topology>
    </subcellularLocation>
</comment>
<feature type="transmembrane region" description="Helical" evidence="6">
    <location>
        <begin position="70"/>
        <end position="91"/>
    </location>
</feature>
<dbReference type="GO" id="GO:0007166">
    <property type="term" value="P:cell surface receptor signaling pathway"/>
    <property type="evidence" value="ECO:0007669"/>
    <property type="project" value="InterPro"/>
</dbReference>
<evidence type="ECO:0000256" key="6">
    <source>
        <dbReference type="SAM" id="Phobius"/>
    </source>
</evidence>
<dbReference type="Pfam" id="PF00002">
    <property type="entry name" value="7tm_2"/>
    <property type="match status" value="2"/>
</dbReference>
<dbReference type="PRINTS" id="PR00249">
    <property type="entry name" value="GPCRSECRETIN"/>
</dbReference>
<dbReference type="EMBL" id="OC859477">
    <property type="protein sequence ID" value="CAD7627627.1"/>
    <property type="molecule type" value="Genomic_DNA"/>
</dbReference>
<gene>
    <name evidence="8" type="ORF">OSB1V03_LOCUS8052</name>
</gene>
<feature type="transmembrane region" description="Helical" evidence="6">
    <location>
        <begin position="147"/>
        <end position="171"/>
    </location>
</feature>
<evidence type="ECO:0000313" key="9">
    <source>
        <dbReference type="Proteomes" id="UP000759131"/>
    </source>
</evidence>
<evidence type="ECO:0000313" key="8">
    <source>
        <dbReference type="EMBL" id="CAD7627627.1"/>
    </source>
</evidence>
<dbReference type="GO" id="GO:0005886">
    <property type="term" value="C:plasma membrane"/>
    <property type="evidence" value="ECO:0007669"/>
    <property type="project" value="TreeGrafter"/>
</dbReference>
<dbReference type="AlphaFoldDB" id="A0A7R9KT03"/>
<dbReference type="GO" id="GO:0006396">
    <property type="term" value="P:RNA processing"/>
    <property type="evidence" value="ECO:0007669"/>
    <property type="project" value="InterPro"/>
</dbReference>
<proteinExistence type="predicted"/>
<sequence length="405" mass="45959">MPDIFTGFDTHSGIVNRVRLLFERALNSHQLSNCVTLWRLYIKFELNCNNTSKARSVFYRALQTCSYSKILCESVAVLLLYFLLASFAWMLMEGYHLYQMIILILCESVAVLLLYFLLASFAWMLMEGYHLYQMIILVFSNVGHLRLIYLYIIGYGVPVVITLSALLGFGFDFITEEDSYFCWISSPTHPYRVWAVAAPALLSTLANAVIMCLALKEAFSAKVKKKIIQEKDISATTSTSQISSIATQIAQSLSWIKGSASLVVVLGITWITFLFYIHEFGEWFSYIFIVFNGLQGALIFTFQILLNDKARSVVRKSYHKRHPSRYLSSLYRTASSNMFTSRSKSLSKTVSLEPSNDSSDAKRKKKRVTKKNSDSNSSSSDVSHRSQTISAQRVRNASNSHIISF</sequence>
<evidence type="ECO:0000256" key="5">
    <source>
        <dbReference type="SAM" id="MobiDB-lite"/>
    </source>
</evidence>
<feature type="transmembrane region" description="Helical" evidence="6">
    <location>
        <begin position="258"/>
        <end position="277"/>
    </location>
</feature>
<organism evidence="8">
    <name type="scientific">Medioppia subpectinata</name>
    <dbReference type="NCBI Taxonomy" id="1979941"/>
    <lineage>
        <taxon>Eukaryota</taxon>
        <taxon>Metazoa</taxon>
        <taxon>Ecdysozoa</taxon>
        <taxon>Arthropoda</taxon>
        <taxon>Chelicerata</taxon>
        <taxon>Arachnida</taxon>
        <taxon>Acari</taxon>
        <taxon>Acariformes</taxon>
        <taxon>Sarcoptiformes</taxon>
        <taxon>Oribatida</taxon>
        <taxon>Brachypylina</taxon>
        <taxon>Oppioidea</taxon>
        <taxon>Oppiidae</taxon>
        <taxon>Medioppia</taxon>
    </lineage>
</organism>
<dbReference type="PANTHER" id="PTHR12011">
    <property type="entry name" value="ADHESION G-PROTEIN COUPLED RECEPTOR"/>
    <property type="match status" value="1"/>
</dbReference>
<dbReference type="InterPro" id="IPR017981">
    <property type="entry name" value="GPCR_2-like_7TM"/>
</dbReference>
<dbReference type="SMART" id="SM00386">
    <property type="entry name" value="HAT"/>
    <property type="match status" value="2"/>
</dbReference>
<keyword evidence="9" id="KW-1185">Reference proteome</keyword>